<protein>
    <submittedName>
        <fullName evidence="1">Uncharacterized protein</fullName>
    </submittedName>
</protein>
<dbReference type="AlphaFoldDB" id="A0A2R8BY13"/>
<dbReference type="EMBL" id="ONZF01000007">
    <property type="protein sequence ID" value="SPJ25058.1"/>
    <property type="molecule type" value="Genomic_DNA"/>
</dbReference>
<dbReference type="RefSeq" id="WP_108894871.1">
    <property type="nucleotide sequence ID" value="NZ_ONZF01000007.1"/>
</dbReference>
<dbReference type="OrthoDB" id="8456421at2"/>
<accession>A0A2R8BY13</accession>
<evidence type="ECO:0000313" key="2">
    <source>
        <dbReference type="Proteomes" id="UP000244912"/>
    </source>
</evidence>
<evidence type="ECO:0000313" key="1">
    <source>
        <dbReference type="EMBL" id="SPJ25058.1"/>
    </source>
</evidence>
<proteinExistence type="predicted"/>
<organism evidence="1 2">
    <name type="scientific">Palleronia abyssalis</name>
    <dbReference type="NCBI Taxonomy" id="1501240"/>
    <lineage>
        <taxon>Bacteria</taxon>
        <taxon>Pseudomonadati</taxon>
        <taxon>Pseudomonadota</taxon>
        <taxon>Alphaproteobacteria</taxon>
        <taxon>Rhodobacterales</taxon>
        <taxon>Roseobacteraceae</taxon>
        <taxon>Palleronia</taxon>
    </lineage>
</organism>
<dbReference type="Proteomes" id="UP000244912">
    <property type="component" value="Unassembled WGS sequence"/>
</dbReference>
<gene>
    <name evidence="1" type="ORF">PAA8504_02901</name>
</gene>
<keyword evidence="2" id="KW-1185">Reference proteome</keyword>
<reference evidence="1 2" key="1">
    <citation type="submission" date="2018-03" db="EMBL/GenBank/DDBJ databases">
        <authorList>
            <person name="Keele B.F."/>
        </authorList>
    </citation>
    <scope>NUCLEOTIDE SEQUENCE [LARGE SCALE GENOMIC DNA]</scope>
    <source>
        <strain evidence="1 2">CECT 8504</strain>
    </source>
</reference>
<name>A0A2R8BY13_9RHOB</name>
<sequence>MYQYDINLKGLSETEVSDVMPPEREVLVTWKSEENDFCSFTPNGADEPLFFDPYLGLLVRRIKEWHEARET</sequence>